<keyword evidence="4 8" id="KW-0812">Transmembrane</keyword>
<organism evidence="9 10">
    <name type="scientific">Micrococcus cohnii</name>
    <dbReference type="NCBI Taxonomy" id="993416"/>
    <lineage>
        <taxon>Bacteria</taxon>
        <taxon>Bacillati</taxon>
        <taxon>Actinomycetota</taxon>
        <taxon>Actinomycetes</taxon>
        <taxon>Micrococcales</taxon>
        <taxon>Micrococcaceae</taxon>
        <taxon>Micrococcus</taxon>
    </lineage>
</organism>
<evidence type="ECO:0000256" key="2">
    <source>
        <dbReference type="ARBA" id="ARBA00022676"/>
    </source>
</evidence>
<dbReference type="GO" id="GO:0016757">
    <property type="term" value="F:glycosyltransferase activity"/>
    <property type="evidence" value="ECO:0007669"/>
    <property type="project" value="UniProtKB-KW"/>
</dbReference>
<feature type="transmembrane region" description="Helical" evidence="8">
    <location>
        <begin position="108"/>
        <end position="131"/>
    </location>
</feature>
<keyword evidence="10" id="KW-1185">Reference proteome</keyword>
<dbReference type="RefSeq" id="WP_262337699.1">
    <property type="nucleotide sequence ID" value="NZ_JACHNA010000001.1"/>
</dbReference>
<proteinExistence type="inferred from homology"/>
<evidence type="ECO:0000256" key="7">
    <source>
        <dbReference type="ARBA" id="ARBA00043987"/>
    </source>
</evidence>
<name>A0A7W7M2N5_9MICC</name>
<dbReference type="Pfam" id="PF26314">
    <property type="entry name" value="MptA_B_family"/>
    <property type="match status" value="1"/>
</dbReference>
<gene>
    <name evidence="9" type="ORF">HDA30_000584</name>
</gene>
<comment type="subcellular location">
    <subcellularLocation>
        <location evidence="1">Membrane</location>
        <topology evidence="1">Multi-pass membrane protein</topology>
    </subcellularLocation>
</comment>
<evidence type="ECO:0000256" key="3">
    <source>
        <dbReference type="ARBA" id="ARBA00022679"/>
    </source>
</evidence>
<keyword evidence="5 8" id="KW-1133">Transmembrane helix</keyword>
<evidence type="ECO:0000256" key="8">
    <source>
        <dbReference type="SAM" id="Phobius"/>
    </source>
</evidence>
<evidence type="ECO:0000256" key="1">
    <source>
        <dbReference type="ARBA" id="ARBA00004141"/>
    </source>
</evidence>
<dbReference type="EMBL" id="JACHNA010000001">
    <property type="protein sequence ID" value="MBB4735076.1"/>
    <property type="molecule type" value="Genomic_DNA"/>
</dbReference>
<keyword evidence="2" id="KW-0328">Glycosyltransferase</keyword>
<feature type="transmembrane region" description="Helical" evidence="8">
    <location>
        <begin position="427"/>
        <end position="451"/>
    </location>
</feature>
<dbReference type="InterPro" id="IPR049829">
    <property type="entry name" value="MptA/B-like"/>
</dbReference>
<keyword evidence="3" id="KW-0808">Transferase</keyword>
<dbReference type="AlphaFoldDB" id="A0A7W7M2N5"/>
<feature type="transmembrane region" description="Helical" evidence="8">
    <location>
        <begin position="492"/>
        <end position="510"/>
    </location>
</feature>
<comment type="caution">
    <text evidence="9">The sequence shown here is derived from an EMBL/GenBank/DDBJ whole genome shotgun (WGS) entry which is preliminary data.</text>
</comment>
<feature type="transmembrane region" description="Helical" evidence="8">
    <location>
        <begin position="31"/>
        <end position="55"/>
    </location>
</feature>
<feature type="transmembrane region" description="Helical" evidence="8">
    <location>
        <begin position="200"/>
        <end position="220"/>
    </location>
</feature>
<evidence type="ECO:0000256" key="4">
    <source>
        <dbReference type="ARBA" id="ARBA00022692"/>
    </source>
</evidence>
<feature type="transmembrane region" description="Helical" evidence="8">
    <location>
        <begin position="463"/>
        <end position="486"/>
    </location>
</feature>
<reference evidence="9 10" key="1">
    <citation type="submission" date="2020-08" db="EMBL/GenBank/DDBJ databases">
        <title>Sequencing the genomes of 1000 actinobacteria strains.</title>
        <authorList>
            <person name="Klenk H.-P."/>
        </authorList>
    </citation>
    <scope>NUCLEOTIDE SEQUENCE [LARGE SCALE GENOMIC DNA]</scope>
    <source>
        <strain evidence="9 10">DSM 23974</strain>
    </source>
</reference>
<evidence type="ECO:0008006" key="11">
    <source>
        <dbReference type="Google" id="ProtNLM"/>
    </source>
</evidence>
<dbReference type="GO" id="GO:0016020">
    <property type="term" value="C:membrane"/>
    <property type="evidence" value="ECO:0007669"/>
    <property type="project" value="UniProtKB-SubCell"/>
</dbReference>
<evidence type="ECO:0000313" key="9">
    <source>
        <dbReference type="EMBL" id="MBB4735076.1"/>
    </source>
</evidence>
<sequence length="555" mass="62071">MTAAESSGTRVPPEYVGVGGLRVDPKVAGSVLWPLVVGALGSVLLVMGSLSVGWLASASPVNRWQWLIPFRTQEWGVILGTVLLTAGCWVMFWAWLRLGQVIRPFGAGALRTVNLATVLWCVPQLFALPIFSRDIFAYVGQGRLMLAGRDPYEDGISTLSNWFQLGTDATWAESETPYGPIFLWIEQAVVAFSGADNPDLAILLFRLVAVLGVVLIMWFVPLMARELGVNPAWAQWITAANPLFTISFVASGHNDALMTGLALAGAYCAWRAGRPRPGENPAASTRWGLAGVLLVTLSLGIKPITLVLLPFIGLLWAGPRARWPRRFLIWAVTATMSFAIMVLVGWLNGFWFGWLEVMLGTGTGSVKWSPVGILTNITQDVLELRGESTDHVEDMYKRIGRLISVIVVLILMFVGRQDRVMRRMTWAFTALVVLSPIIQPWYLLWLLPFFAVIGLRDNWQIKWVVFTVAYFLVFGASDQIFTWQYLDLADDVVQLSVLVSMICLVWILVIDRKTSRFVKDDWHVRPALMELFTRGRRVTRRIQAVPGRSRRVERR</sequence>
<feature type="transmembrane region" description="Helical" evidence="8">
    <location>
        <begin position="327"/>
        <end position="351"/>
    </location>
</feature>
<evidence type="ECO:0000256" key="5">
    <source>
        <dbReference type="ARBA" id="ARBA00022989"/>
    </source>
</evidence>
<dbReference type="Proteomes" id="UP000540191">
    <property type="component" value="Unassembled WGS sequence"/>
</dbReference>
<accession>A0A7W7M2N5</accession>
<protein>
    <recommendedName>
        <fullName evidence="11">Carotene biosynthesis associated membrane protein</fullName>
    </recommendedName>
</protein>
<evidence type="ECO:0000313" key="10">
    <source>
        <dbReference type="Proteomes" id="UP000540191"/>
    </source>
</evidence>
<keyword evidence="6 8" id="KW-0472">Membrane</keyword>
<evidence type="ECO:0000256" key="6">
    <source>
        <dbReference type="ARBA" id="ARBA00023136"/>
    </source>
</evidence>
<feature type="transmembrane region" description="Helical" evidence="8">
    <location>
        <begin position="75"/>
        <end position="96"/>
    </location>
</feature>
<dbReference type="NCBIfam" id="NF038066">
    <property type="entry name" value="MptB"/>
    <property type="match status" value="1"/>
</dbReference>
<comment type="similarity">
    <text evidence="7">Belongs to the MptA/B family.</text>
</comment>
<feature type="transmembrane region" description="Helical" evidence="8">
    <location>
        <begin position="399"/>
        <end position="415"/>
    </location>
</feature>
<feature type="transmembrane region" description="Helical" evidence="8">
    <location>
        <begin position="287"/>
        <end position="315"/>
    </location>
</feature>